<feature type="transmembrane region" description="Helical" evidence="7">
    <location>
        <begin position="211"/>
        <end position="234"/>
    </location>
</feature>
<feature type="transmembrane region" description="Helical" evidence="7">
    <location>
        <begin position="487"/>
        <end position="509"/>
    </location>
</feature>
<feature type="transmembrane region" description="Helical" evidence="7">
    <location>
        <begin position="347"/>
        <end position="368"/>
    </location>
</feature>
<proteinExistence type="inferred from homology"/>
<feature type="transmembrane region" description="Helical" evidence="7">
    <location>
        <begin position="254"/>
        <end position="276"/>
    </location>
</feature>
<evidence type="ECO:0000313" key="9">
    <source>
        <dbReference type="EMBL" id="AVO43641.1"/>
    </source>
</evidence>
<dbReference type="GO" id="GO:0005886">
    <property type="term" value="C:plasma membrane"/>
    <property type="evidence" value="ECO:0007669"/>
    <property type="project" value="UniProtKB-SubCell"/>
</dbReference>
<evidence type="ECO:0000259" key="8">
    <source>
        <dbReference type="PROSITE" id="PS50928"/>
    </source>
</evidence>
<dbReference type="PROSITE" id="PS50928">
    <property type="entry name" value="ABC_TM1"/>
    <property type="match status" value="2"/>
</dbReference>
<feature type="transmembrane region" description="Helical" evidence="7">
    <location>
        <begin position="380"/>
        <end position="406"/>
    </location>
</feature>
<evidence type="ECO:0000256" key="7">
    <source>
        <dbReference type="RuleBase" id="RU363032"/>
    </source>
</evidence>
<evidence type="ECO:0000256" key="6">
    <source>
        <dbReference type="ARBA" id="ARBA00023136"/>
    </source>
</evidence>
<dbReference type="KEGG" id="phr:C6569_00275"/>
<feature type="transmembrane region" description="Helical" evidence="7">
    <location>
        <begin position="24"/>
        <end position="48"/>
    </location>
</feature>
<dbReference type="PANTHER" id="PTHR30183">
    <property type="entry name" value="MOLYBDENUM TRANSPORT SYSTEM PERMEASE PROTEIN MODB"/>
    <property type="match status" value="1"/>
</dbReference>
<protein>
    <submittedName>
        <fullName evidence="9">Iron ABC transporter permease</fullName>
    </submittedName>
</protein>
<dbReference type="PANTHER" id="PTHR30183:SF2">
    <property type="entry name" value="IRON UTILIZATION PROTEIN"/>
    <property type="match status" value="1"/>
</dbReference>
<evidence type="ECO:0000256" key="5">
    <source>
        <dbReference type="ARBA" id="ARBA00022989"/>
    </source>
</evidence>
<feature type="transmembrane region" description="Helical" evidence="7">
    <location>
        <begin position="105"/>
        <end position="132"/>
    </location>
</feature>
<keyword evidence="10" id="KW-1185">Reference proteome</keyword>
<dbReference type="EMBL" id="CP027668">
    <property type="protein sequence ID" value="AVO43641.1"/>
    <property type="molecule type" value="Genomic_DNA"/>
</dbReference>
<name>A0A2S0N6S5_9HYPH</name>
<dbReference type="InterPro" id="IPR035906">
    <property type="entry name" value="MetI-like_sf"/>
</dbReference>
<feature type="transmembrane region" description="Helical" evidence="7">
    <location>
        <begin position="297"/>
        <end position="327"/>
    </location>
</feature>
<keyword evidence="6 7" id="KW-0472">Membrane</keyword>
<sequence length="566" mass="58979">MTDAVLGPSSPAPQRPVVMAGRPALLGLALVLAAVVATPILAVALSIFQRGSGSIAHLAETVLAEIVLNTLGLMVMVGAGTAAIGVGTAWLVTLCRFPGSRAFEWLLLLPLAVPAYIIGYAYTDAMAFAGPIQSGLRAMFGWSRGNYWFPEIHNLPGVSLMLTLVLYPYVYLLARAAFLDQSTCVLEAARTLGASPWTACLRVGLPMARPAIAAGVALALMEALADFGTVQYFGVTTFTTTIYRTWFGLGDRVAAAQLATGLLGFVLLLVAVEFLARRDRRFGAGGRRHRTIAPLYLTRRAGALAFIACGLPVLLGFILPVAALLRLHALDGDPLLSGRFLTYAQNSFVLAGAAAVLVVTAATLVAYAGRLSPGPVTTTAIRIASIGYAVPGTVIAVGILMALGGFDAALDGWAKAAFGWGTGLLFSGTAAALLYAYLVRFLAVAAGPVESGLHQIPASLDAAARTLGASAAKVAAAIHAPMLRRPLLTAALLVFVDVLKELPATIIVRPFNFDTLAIRVYNLASDERLAQASTGALVIVAIGIVPVVILTRMIARDTRLGSRPGA</sequence>
<feature type="transmembrane region" description="Helical" evidence="7">
    <location>
        <begin position="152"/>
        <end position="172"/>
    </location>
</feature>
<keyword evidence="4 7" id="KW-0812">Transmembrane</keyword>
<keyword evidence="3" id="KW-1003">Cell membrane</keyword>
<reference evidence="9 10" key="1">
    <citation type="submission" date="2018-03" db="EMBL/GenBank/DDBJ databases">
        <title>Genome sequencing of Phreatobacter sp.</title>
        <authorList>
            <person name="Kim S.-J."/>
            <person name="Heo J."/>
            <person name="Kwon S.-W."/>
        </authorList>
    </citation>
    <scope>NUCLEOTIDE SEQUENCE [LARGE SCALE GENOMIC DNA]</scope>
    <source>
        <strain evidence="9 10">S-12</strain>
    </source>
</reference>
<dbReference type="Gene3D" id="1.10.3720.10">
    <property type="entry name" value="MetI-like"/>
    <property type="match status" value="2"/>
</dbReference>
<dbReference type="InterPro" id="IPR000515">
    <property type="entry name" value="MetI-like"/>
</dbReference>
<comment type="similarity">
    <text evidence="7">Belongs to the binding-protein-dependent transport system permease family.</text>
</comment>
<keyword evidence="2 7" id="KW-0813">Transport</keyword>
<accession>A0A2S0N6S5</accession>
<feature type="domain" description="ABC transmembrane type-1" evidence="8">
    <location>
        <begin position="67"/>
        <end position="271"/>
    </location>
</feature>
<evidence type="ECO:0000256" key="2">
    <source>
        <dbReference type="ARBA" id="ARBA00022448"/>
    </source>
</evidence>
<evidence type="ECO:0000256" key="1">
    <source>
        <dbReference type="ARBA" id="ARBA00004651"/>
    </source>
</evidence>
<dbReference type="SUPFAM" id="SSF161098">
    <property type="entry name" value="MetI-like"/>
    <property type="match status" value="2"/>
</dbReference>
<evidence type="ECO:0000313" key="10">
    <source>
        <dbReference type="Proteomes" id="UP000237889"/>
    </source>
</evidence>
<feature type="transmembrane region" description="Helical" evidence="7">
    <location>
        <begin position="418"/>
        <end position="438"/>
    </location>
</feature>
<keyword evidence="5 7" id="KW-1133">Transmembrane helix</keyword>
<feature type="domain" description="ABC transmembrane type-1" evidence="8">
    <location>
        <begin position="344"/>
        <end position="550"/>
    </location>
</feature>
<organism evidence="9 10">
    <name type="scientific">Phreatobacter cathodiphilus</name>
    <dbReference type="NCBI Taxonomy" id="1868589"/>
    <lineage>
        <taxon>Bacteria</taxon>
        <taxon>Pseudomonadati</taxon>
        <taxon>Pseudomonadota</taxon>
        <taxon>Alphaproteobacteria</taxon>
        <taxon>Hyphomicrobiales</taxon>
        <taxon>Phreatobacteraceae</taxon>
        <taxon>Phreatobacter</taxon>
    </lineage>
</organism>
<dbReference type="OrthoDB" id="9790211at2"/>
<dbReference type="AlphaFoldDB" id="A0A2S0N6S5"/>
<comment type="subcellular location">
    <subcellularLocation>
        <location evidence="1 7">Cell membrane</location>
        <topology evidence="1 7">Multi-pass membrane protein</topology>
    </subcellularLocation>
</comment>
<dbReference type="Proteomes" id="UP000237889">
    <property type="component" value="Chromosome"/>
</dbReference>
<gene>
    <name evidence="9" type="ORF">C6569_00275</name>
</gene>
<evidence type="ECO:0000256" key="3">
    <source>
        <dbReference type="ARBA" id="ARBA00022475"/>
    </source>
</evidence>
<evidence type="ECO:0000256" key="4">
    <source>
        <dbReference type="ARBA" id="ARBA00022692"/>
    </source>
</evidence>
<feature type="transmembrane region" description="Helical" evidence="7">
    <location>
        <begin position="68"/>
        <end position="93"/>
    </location>
</feature>
<dbReference type="GO" id="GO:0055085">
    <property type="term" value="P:transmembrane transport"/>
    <property type="evidence" value="ECO:0007669"/>
    <property type="project" value="InterPro"/>
</dbReference>
<dbReference type="Pfam" id="PF00528">
    <property type="entry name" value="BPD_transp_1"/>
    <property type="match status" value="2"/>
</dbReference>
<dbReference type="RefSeq" id="WP_106746971.1">
    <property type="nucleotide sequence ID" value="NZ_CP027668.1"/>
</dbReference>
<dbReference type="FunFam" id="1.10.3720.10:FF:000088">
    <property type="entry name" value="Iron(III) ABC transporter, permease protein"/>
    <property type="match status" value="1"/>
</dbReference>
<feature type="transmembrane region" description="Helical" evidence="7">
    <location>
        <begin position="529"/>
        <end position="550"/>
    </location>
</feature>
<dbReference type="CDD" id="cd06261">
    <property type="entry name" value="TM_PBP2"/>
    <property type="match status" value="2"/>
</dbReference>